<protein>
    <submittedName>
        <fullName evidence="2">Uncharacterized protein</fullName>
    </submittedName>
</protein>
<accession>A0A6A6TUG5</accession>
<feature type="compositionally biased region" description="Low complexity" evidence="1">
    <location>
        <begin position="13"/>
        <end position="34"/>
    </location>
</feature>
<gene>
    <name evidence="2" type="ORF">BT63DRAFT_461649</name>
</gene>
<reference evidence="2" key="1">
    <citation type="journal article" date="2020" name="Stud. Mycol.">
        <title>101 Dothideomycetes genomes: a test case for predicting lifestyles and emergence of pathogens.</title>
        <authorList>
            <person name="Haridas S."/>
            <person name="Albert R."/>
            <person name="Binder M."/>
            <person name="Bloem J."/>
            <person name="Labutti K."/>
            <person name="Salamov A."/>
            <person name="Andreopoulos B."/>
            <person name="Baker S."/>
            <person name="Barry K."/>
            <person name="Bills G."/>
            <person name="Bluhm B."/>
            <person name="Cannon C."/>
            <person name="Castanera R."/>
            <person name="Culley D."/>
            <person name="Daum C."/>
            <person name="Ezra D."/>
            <person name="Gonzalez J."/>
            <person name="Henrissat B."/>
            <person name="Kuo A."/>
            <person name="Liang C."/>
            <person name="Lipzen A."/>
            <person name="Lutzoni F."/>
            <person name="Magnuson J."/>
            <person name="Mondo S."/>
            <person name="Nolan M."/>
            <person name="Ohm R."/>
            <person name="Pangilinan J."/>
            <person name="Park H.-J."/>
            <person name="Ramirez L."/>
            <person name="Alfaro M."/>
            <person name="Sun H."/>
            <person name="Tritt A."/>
            <person name="Yoshinaga Y."/>
            <person name="Zwiers L.-H."/>
            <person name="Turgeon B."/>
            <person name="Goodwin S."/>
            <person name="Spatafora J."/>
            <person name="Crous P."/>
            <person name="Grigoriev I."/>
        </authorList>
    </citation>
    <scope>NUCLEOTIDE SEQUENCE</scope>
    <source>
        <strain evidence="2">CBS 115976</strain>
    </source>
</reference>
<sequence>MAMDPRKFSGALSISSSTQAGGTSSMSGSTDSTTPMAMDPRTFSGTRSQNVLVSDSFTDSLACDVPKWHTLVVLIHYADGYHPRKFSQSYQSVLRVKLDQLRHQPHIPPGAQISPSQTPSQTAQPAMFQNGTPSLFSSITPMAT</sequence>
<proteinExistence type="predicted"/>
<organism evidence="2 3">
    <name type="scientific">Microthyrium microscopicum</name>
    <dbReference type="NCBI Taxonomy" id="703497"/>
    <lineage>
        <taxon>Eukaryota</taxon>
        <taxon>Fungi</taxon>
        <taxon>Dikarya</taxon>
        <taxon>Ascomycota</taxon>
        <taxon>Pezizomycotina</taxon>
        <taxon>Dothideomycetes</taxon>
        <taxon>Dothideomycetes incertae sedis</taxon>
        <taxon>Microthyriales</taxon>
        <taxon>Microthyriaceae</taxon>
        <taxon>Microthyrium</taxon>
    </lineage>
</organism>
<keyword evidence="3" id="KW-1185">Reference proteome</keyword>
<evidence type="ECO:0000256" key="1">
    <source>
        <dbReference type="SAM" id="MobiDB-lite"/>
    </source>
</evidence>
<feature type="region of interest" description="Disordered" evidence="1">
    <location>
        <begin position="1"/>
        <end position="45"/>
    </location>
</feature>
<dbReference type="Proteomes" id="UP000799302">
    <property type="component" value="Unassembled WGS sequence"/>
</dbReference>
<dbReference type="AlphaFoldDB" id="A0A6A6TUG5"/>
<evidence type="ECO:0000313" key="3">
    <source>
        <dbReference type="Proteomes" id="UP000799302"/>
    </source>
</evidence>
<name>A0A6A6TUG5_9PEZI</name>
<evidence type="ECO:0000313" key="2">
    <source>
        <dbReference type="EMBL" id="KAF2663086.1"/>
    </source>
</evidence>
<dbReference type="EMBL" id="MU004279">
    <property type="protein sequence ID" value="KAF2663086.1"/>
    <property type="molecule type" value="Genomic_DNA"/>
</dbReference>